<dbReference type="Pfam" id="PF13561">
    <property type="entry name" value="adh_short_C2"/>
    <property type="match status" value="1"/>
</dbReference>
<comment type="similarity">
    <text evidence="1">Belongs to the short-chain dehydrogenases/reductases (SDR) family.</text>
</comment>
<dbReference type="RefSeq" id="WP_186662137.1">
    <property type="nucleotide sequence ID" value="NZ_CP077095.1"/>
</dbReference>
<dbReference type="PANTHER" id="PTHR43477:SF1">
    <property type="entry name" value="DIHYDROANTICAPSIN 7-DEHYDROGENASE"/>
    <property type="match status" value="1"/>
</dbReference>
<name>A0A9E6Q1T9_9PSED</name>
<dbReference type="FunFam" id="3.40.50.720:FF:000084">
    <property type="entry name" value="Short-chain dehydrogenase reductase"/>
    <property type="match status" value="1"/>
</dbReference>
<dbReference type="Gene3D" id="3.40.50.720">
    <property type="entry name" value="NAD(P)-binding Rossmann-like Domain"/>
    <property type="match status" value="1"/>
</dbReference>
<keyword evidence="2" id="KW-0560">Oxidoreductase</keyword>
<keyword evidence="5" id="KW-1185">Reference proteome</keyword>
<dbReference type="PROSITE" id="PS00061">
    <property type="entry name" value="ADH_SHORT"/>
    <property type="match status" value="1"/>
</dbReference>
<dbReference type="EMBL" id="CP077095">
    <property type="protein sequence ID" value="QXI40805.1"/>
    <property type="molecule type" value="Genomic_DNA"/>
</dbReference>
<dbReference type="PRINTS" id="PR00081">
    <property type="entry name" value="GDHRDH"/>
</dbReference>
<evidence type="ECO:0000256" key="2">
    <source>
        <dbReference type="ARBA" id="ARBA00023002"/>
    </source>
</evidence>
<dbReference type="SMART" id="SM00822">
    <property type="entry name" value="PKS_KR"/>
    <property type="match status" value="1"/>
</dbReference>
<evidence type="ECO:0000313" key="5">
    <source>
        <dbReference type="Proteomes" id="UP000633418"/>
    </source>
</evidence>
<evidence type="ECO:0000313" key="4">
    <source>
        <dbReference type="EMBL" id="QXI40805.1"/>
    </source>
</evidence>
<sequence>MNARYDYVGNRVLVTGAAGGIGQAIVEGFARGGARVLAVDLDEQALQKLAQRHSALGHEVQAHALDLADPGAIADLLASLDCLDVLVHNAAYFPLTPFAELAPAQLRRTLAVNLEALFWLTQGALPLFARQGGGCVLVTSSVTGPRVAYPGLCHYAASKAGVNGFIRNAALELAPLKVRVNGVEPGMIRTPAMDNLGDATLNARIGAGVPLGRLGEPADIAAAMLFLASDAAAYVTGQTLVVDGGATLPETLASQAL</sequence>
<dbReference type="NCBIfam" id="NF009468">
    <property type="entry name" value="PRK12826.1-4"/>
    <property type="match status" value="1"/>
</dbReference>
<dbReference type="CDD" id="cd05233">
    <property type="entry name" value="SDR_c"/>
    <property type="match status" value="1"/>
</dbReference>
<dbReference type="InterPro" id="IPR057326">
    <property type="entry name" value="KR_dom"/>
</dbReference>
<organism evidence="4 5">
    <name type="scientific">Pseudomonas xantholysinigenes</name>
    <dbReference type="NCBI Taxonomy" id="2745490"/>
    <lineage>
        <taxon>Bacteria</taxon>
        <taxon>Pseudomonadati</taxon>
        <taxon>Pseudomonadota</taxon>
        <taxon>Gammaproteobacteria</taxon>
        <taxon>Pseudomonadales</taxon>
        <taxon>Pseudomonadaceae</taxon>
        <taxon>Pseudomonas</taxon>
    </lineage>
</organism>
<dbReference type="InterPro" id="IPR020904">
    <property type="entry name" value="Sc_DH/Rdtase_CS"/>
</dbReference>
<dbReference type="PANTHER" id="PTHR43477">
    <property type="entry name" value="DIHYDROANTICAPSIN 7-DEHYDROGENASE"/>
    <property type="match status" value="1"/>
</dbReference>
<protein>
    <submittedName>
        <fullName evidence="4">SDR family oxidoreductase</fullName>
    </submittedName>
</protein>
<dbReference type="KEGG" id="pxn:HU772_012280"/>
<evidence type="ECO:0000256" key="1">
    <source>
        <dbReference type="ARBA" id="ARBA00006484"/>
    </source>
</evidence>
<dbReference type="InterPro" id="IPR002347">
    <property type="entry name" value="SDR_fam"/>
</dbReference>
<dbReference type="SUPFAM" id="SSF51735">
    <property type="entry name" value="NAD(P)-binding Rossmann-fold domains"/>
    <property type="match status" value="1"/>
</dbReference>
<feature type="domain" description="Ketoreductase" evidence="3">
    <location>
        <begin position="10"/>
        <end position="191"/>
    </location>
</feature>
<evidence type="ECO:0000259" key="3">
    <source>
        <dbReference type="SMART" id="SM00822"/>
    </source>
</evidence>
<accession>A0A9E6Q1T9</accession>
<dbReference type="GO" id="GO:0016491">
    <property type="term" value="F:oxidoreductase activity"/>
    <property type="evidence" value="ECO:0007669"/>
    <property type="project" value="UniProtKB-KW"/>
</dbReference>
<dbReference type="Proteomes" id="UP000633418">
    <property type="component" value="Chromosome"/>
</dbReference>
<dbReference type="PRINTS" id="PR00080">
    <property type="entry name" value="SDRFAMILY"/>
</dbReference>
<reference evidence="4 5" key="1">
    <citation type="journal article" date="2020" name="Microorganisms">
        <title>Reliable Identification of Environmental Pseudomonas Isolates Using the rpoD Gene.</title>
        <authorList>
            <consortium name="The Broad Institute Genome Sequencing Platform"/>
            <person name="Girard L."/>
            <person name="Lood C."/>
            <person name="Rokni-Zadeh H."/>
            <person name="van Noort V."/>
            <person name="Lavigne R."/>
            <person name="De Mot R."/>
        </authorList>
    </citation>
    <scope>NUCLEOTIDE SEQUENCE [LARGE SCALE GENOMIC DNA]</scope>
    <source>
        <strain evidence="4 5">RW9S1A</strain>
    </source>
</reference>
<proteinExistence type="inferred from homology"/>
<dbReference type="AlphaFoldDB" id="A0A9E6Q1T9"/>
<dbReference type="InterPro" id="IPR051122">
    <property type="entry name" value="SDR_DHRS6-like"/>
</dbReference>
<dbReference type="InterPro" id="IPR036291">
    <property type="entry name" value="NAD(P)-bd_dom_sf"/>
</dbReference>
<reference evidence="4 5" key="2">
    <citation type="journal article" date="2021" name="Microorganisms">
        <title>The Ever-Expanding Pseudomonas Genus: Description of 43 New Species and Partition of the Pseudomonas putida Group.</title>
        <authorList>
            <person name="Girard L."/>
            <person name="Lood C."/>
            <person name="Hofte M."/>
            <person name="Vandamme P."/>
            <person name="Rokni-Zadeh H."/>
            <person name="van Noort V."/>
            <person name="Lavigne R."/>
            <person name="De Mot R."/>
        </authorList>
    </citation>
    <scope>NUCLEOTIDE SEQUENCE [LARGE SCALE GENOMIC DNA]</scope>
    <source>
        <strain evidence="4 5">RW9S1A</strain>
    </source>
</reference>
<gene>
    <name evidence="4" type="ORF">HU772_012280</name>
</gene>